<evidence type="ECO:0000313" key="1">
    <source>
        <dbReference type="EMBL" id="AFU01600.1"/>
    </source>
</evidence>
<name>K0EXI6_NOCB7</name>
<accession>K0EXI6</accession>
<sequence length="52" mass="5562">MAGASMTRCSPISPAHRANVDFFGAIEVDIDAELAALGPTGYRPLRVRDTPF</sequence>
<protein>
    <submittedName>
        <fullName evidence="1">Putative transposase</fullName>
    </submittedName>
</protein>
<gene>
    <name evidence="1" type="ORF">O3I_018205</name>
</gene>
<dbReference type="KEGG" id="nbr:O3I_018205"/>
<dbReference type="HOGENOM" id="CLU_3082357_0_0_11"/>
<organism evidence="1 2">
    <name type="scientific">Nocardia brasiliensis (strain ATCC 700358 / HUJEG-1)</name>
    <dbReference type="NCBI Taxonomy" id="1133849"/>
    <lineage>
        <taxon>Bacteria</taxon>
        <taxon>Bacillati</taxon>
        <taxon>Actinomycetota</taxon>
        <taxon>Actinomycetes</taxon>
        <taxon>Mycobacteriales</taxon>
        <taxon>Nocardiaceae</taxon>
        <taxon>Nocardia</taxon>
    </lineage>
</organism>
<dbReference type="AlphaFoldDB" id="K0EXI6"/>
<evidence type="ECO:0000313" key="2">
    <source>
        <dbReference type="Proteomes" id="UP000006304"/>
    </source>
</evidence>
<keyword evidence="2" id="KW-1185">Reference proteome</keyword>
<dbReference type="Proteomes" id="UP000006304">
    <property type="component" value="Chromosome"/>
</dbReference>
<dbReference type="EMBL" id="CP003876">
    <property type="protein sequence ID" value="AFU01600.1"/>
    <property type="molecule type" value="Genomic_DNA"/>
</dbReference>
<dbReference type="STRING" id="1133849.O3I_018205"/>
<reference evidence="1 2" key="1">
    <citation type="journal article" date="2012" name="J. Bacteriol.">
        <title>Complete genome sequence of Nocardia brasiliensis HUJEG-1.</title>
        <authorList>
            <person name="Vera-Cabrera L."/>
            <person name="Ortiz-Lopez R."/>
            <person name="Elizondo-Gonzalez R."/>
            <person name="Perez-Maya A.A."/>
            <person name="Ocampo-Candiani J."/>
        </authorList>
    </citation>
    <scope>NUCLEOTIDE SEQUENCE [LARGE SCALE GENOMIC DNA]</scope>
    <source>
        <strain evidence="2">ATCC 700358</strain>
    </source>
</reference>
<dbReference type="eggNOG" id="COG4644">
    <property type="taxonomic scope" value="Bacteria"/>
</dbReference>
<proteinExistence type="predicted"/>